<dbReference type="InterPro" id="IPR001638">
    <property type="entry name" value="Solute-binding_3/MltF_N"/>
</dbReference>
<reference evidence="5" key="1">
    <citation type="journal article" date="2019" name="Int. J. Syst. Evol. Microbiol.">
        <title>The Global Catalogue of Microorganisms (GCM) 10K type strain sequencing project: providing services to taxonomists for standard genome sequencing and annotation.</title>
        <authorList>
            <consortium name="The Broad Institute Genomics Platform"/>
            <consortium name="The Broad Institute Genome Sequencing Center for Infectious Disease"/>
            <person name="Wu L."/>
            <person name="Ma J."/>
        </authorList>
    </citation>
    <scope>NUCLEOTIDE SEQUENCE [LARGE SCALE GENOMIC DNA]</scope>
    <source>
        <strain evidence="5">CGMCC 1.19062</strain>
    </source>
</reference>
<protein>
    <submittedName>
        <fullName evidence="4">Substrate-binding periplasmic protein</fullName>
    </submittedName>
</protein>
<keyword evidence="1 2" id="KW-0732">Signal</keyword>
<feature type="chain" id="PRO_5047187645" evidence="2">
    <location>
        <begin position="23"/>
        <end position="252"/>
    </location>
</feature>
<dbReference type="EMBL" id="JBHUIP010000014">
    <property type="protein sequence ID" value="MFD2264769.1"/>
    <property type="molecule type" value="Genomic_DNA"/>
</dbReference>
<sequence>MPKTRLFIATALLSLSVLSAQAQTKLKAGYFGLAPYAMDVGGKASGFAVDLVREKFVPATKIEVDFVSLPILRMLGELEAGNLDMVVLLAKNPEREAKFLFAAAPFYTDACALAVAKDSPLTTITGPADYAGKTVSINKGGYRCPSLAAAKDVTLDEMVVSDNLLEQLLRKAASGRVAGAHQPTKLAFQYVAQQIGIEAEVRFIDLPDPPQPLFAAFRKGIDPAIIAAYDKVNADAAADGSMAGFIGRYVKK</sequence>
<dbReference type="PANTHER" id="PTHR35936">
    <property type="entry name" value="MEMBRANE-BOUND LYTIC MUREIN TRANSGLYCOSYLASE F"/>
    <property type="match status" value="1"/>
</dbReference>
<dbReference type="Pfam" id="PF00497">
    <property type="entry name" value="SBP_bac_3"/>
    <property type="match status" value="1"/>
</dbReference>
<evidence type="ECO:0000313" key="5">
    <source>
        <dbReference type="Proteomes" id="UP001597295"/>
    </source>
</evidence>
<proteinExistence type="predicted"/>
<comment type="caution">
    <text evidence="4">The sequence shown here is derived from an EMBL/GenBank/DDBJ whole genome shotgun (WGS) entry which is preliminary data.</text>
</comment>
<evidence type="ECO:0000259" key="3">
    <source>
        <dbReference type="SMART" id="SM00062"/>
    </source>
</evidence>
<dbReference type="RefSeq" id="WP_379877892.1">
    <property type="nucleotide sequence ID" value="NZ_JBHUIP010000014.1"/>
</dbReference>
<dbReference type="PANTHER" id="PTHR35936:SF25">
    <property type="entry name" value="ABC TRANSPORTER SUBSTRATE-BINDING PROTEIN"/>
    <property type="match status" value="1"/>
</dbReference>
<keyword evidence="5" id="KW-1185">Reference proteome</keyword>
<feature type="signal peptide" evidence="2">
    <location>
        <begin position="1"/>
        <end position="22"/>
    </location>
</feature>
<dbReference type="Gene3D" id="3.40.190.10">
    <property type="entry name" value="Periplasmic binding protein-like II"/>
    <property type="match status" value="2"/>
</dbReference>
<evidence type="ECO:0000256" key="1">
    <source>
        <dbReference type="ARBA" id="ARBA00022729"/>
    </source>
</evidence>
<accession>A0ABW5DV13</accession>
<dbReference type="SUPFAM" id="SSF53850">
    <property type="entry name" value="Periplasmic binding protein-like II"/>
    <property type="match status" value="1"/>
</dbReference>
<feature type="domain" description="Solute-binding protein family 3/N-terminal" evidence="3">
    <location>
        <begin position="25"/>
        <end position="249"/>
    </location>
</feature>
<organism evidence="4 5">
    <name type="scientific">Lacibacterium aquatile</name>
    <dbReference type="NCBI Taxonomy" id="1168082"/>
    <lineage>
        <taxon>Bacteria</taxon>
        <taxon>Pseudomonadati</taxon>
        <taxon>Pseudomonadota</taxon>
        <taxon>Alphaproteobacteria</taxon>
        <taxon>Rhodospirillales</taxon>
        <taxon>Rhodospirillaceae</taxon>
    </lineage>
</organism>
<name>A0ABW5DV13_9PROT</name>
<evidence type="ECO:0000256" key="2">
    <source>
        <dbReference type="SAM" id="SignalP"/>
    </source>
</evidence>
<evidence type="ECO:0000313" key="4">
    <source>
        <dbReference type="EMBL" id="MFD2264769.1"/>
    </source>
</evidence>
<gene>
    <name evidence="4" type="ORF">ACFSM5_17825</name>
</gene>
<dbReference type="Proteomes" id="UP001597295">
    <property type="component" value="Unassembled WGS sequence"/>
</dbReference>
<dbReference type="SMART" id="SM00062">
    <property type="entry name" value="PBPb"/>
    <property type="match status" value="1"/>
</dbReference>